<proteinExistence type="predicted"/>
<dbReference type="Pfam" id="PF12130">
    <property type="entry name" value="bMERB_dom"/>
    <property type="match status" value="1"/>
</dbReference>
<feature type="domain" description="BMERB" evidence="1">
    <location>
        <begin position="1"/>
        <end position="51"/>
    </location>
</feature>
<comment type="caution">
    <text evidence="2">The sequence shown here is derived from an EMBL/GenBank/DDBJ whole genome shotgun (WGS) entry which is preliminary data.</text>
</comment>
<dbReference type="OrthoDB" id="5972258at2759"/>
<dbReference type="STRING" id="48709.A0A1D2NI84"/>
<dbReference type="Proteomes" id="UP000094527">
    <property type="component" value="Unassembled WGS sequence"/>
</dbReference>
<dbReference type="PROSITE" id="PS51848">
    <property type="entry name" value="BMERB"/>
    <property type="match status" value="1"/>
</dbReference>
<sequence length="71" mass="8225">LIEFQKTEADRVRESLLLQELIQVVNQRDELVSHMDDQEKAIEEDEEIVKDLDVSLADISRNSANEKCVIQ</sequence>
<name>A0A1D2NI84_ORCCI</name>
<gene>
    <name evidence="2" type="ORF">Ocin01_01701</name>
</gene>
<accession>A0A1D2NI84</accession>
<feature type="non-terminal residue" evidence="2">
    <location>
        <position position="1"/>
    </location>
</feature>
<dbReference type="EMBL" id="LJIJ01000032">
    <property type="protein sequence ID" value="ODN04967.1"/>
    <property type="molecule type" value="Genomic_DNA"/>
</dbReference>
<dbReference type="AlphaFoldDB" id="A0A1D2NI84"/>
<organism evidence="2 3">
    <name type="scientific">Orchesella cincta</name>
    <name type="common">Springtail</name>
    <name type="synonym">Podura cincta</name>
    <dbReference type="NCBI Taxonomy" id="48709"/>
    <lineage>
        <taxon>Eukaryota</taxon>
        <taxon>Metazoa</taxon>
        <taxon>Ecdysozoa</taxon>
        <taxon>Arthropoda</taxon>
        <taxon>Hexapoda</taxon>
        <taxon>Collembola</taxon>
        <taxon>Entomobryomorpha</taxon>
        <taxon>Entomobryoidea</taxon>
        <taxon>Orchesellidae</taxon>
        <taxon>Orchesellinae</taxon>
        <taxon>Orchesella</taxon>
    </lineage>
</organism>
<reference evidence="2 3" key="1">
    <citation type="journal article" date="2016" name="Genome Biol. Evol.">
        <title>Gene Family Evolution Reflects Adaptation to Soil Environmental Stressors in the Genome of the Collembolan Orchesella cincta.</title>
        <authorList>
            <person name="Faddeeva-Vakhrusheva A."/>
            <person name="Derks M.F."/>
            <person name="Anvar S.Y."/>
            <person name="Agamennone V."/>
            <person name="Suring W."/>
            <person name="Smit S."/>
            <person name="van Straalen N.M."/>
            <person name="Roelofs D."/>
        </authorList>
    </citation>
    <scope>NUCLEOTIDE SEQUENCE [LARGE SCALE GENOMIC DNA]</scope>
    <source>
        <tissue evidence="2">Mixed pool</tissue>
    </source>
</reference>
<evidence type="ECO:0000259" key="1">
    <source>
        <dbReference type="PROSITE" id="PS51848"/>
    </source>
</evidence>
<dbReference type="InterPro" id="IPR022735">
    <property type="entry name" value="bMERB_dom"/>
</dbReference>
<protein>
    <submittedName>
        <fullName evidence="2">EH domain-binding protein 1</fullName>
    </submittedName>
</protein>
<evidence type="ECO:0000313" key="2">
    <source>
        <dbReference type="EMBL" id="ODN04967.1"/>
    </source>
</evidence>
<keyword evidence="3" id="KW-1185">Reference proteome</keyword>
<evidence type="ECO:0000313" key="3">
    <source>
        <dbReference type="Proteomes" id="UP000094527"/>
    </source>
</evidence>